<keyword evidence="2" id="KW-1185">Reference proteome</keyword>
<dbReference type="Proteomes" id="UP000094795">
    <property type="component" value="Unassembled WGS sequence"/>
</dbReference>
<dbReference type="EMBL" id="LQZT01000042">
    <property type="protein sequence ID" value="OCW56306.1"/>
    <property type="molecule type" value="Genomic_DNA"/>
</dbReference>
<gene>
    <name evidence="1" type="ORF">AWJ14_19620</name>
</gene>
<name>A0A1C1YS85_9HYPH</name>
<dbReference type="RefSeq" id="WP_066182253.1">
    <property type="nucleotide sequence ID" value="NZ_LQZT01000042.1"/>
</dbReference>
<reference evidence="1 2" key="1">
    <citation type="submission" date="2015-12" db="EMBL/GenBank/DDBJ databases">
        <authorList>
            <person name="Shamseldin A."/>
            <person name="Moawad H."/>
            <person name="Abd El-Rahim W.M."/>
            <person name="Sadowsky M.J."/>
        </authorList>
    </citation>
    <scope>NUCLEOTIDE SEQUENCE [LARGE SCALE GENOMIC DNA]</scope>
    <source>
        <strain evidence="1 2">JC234</strain>
    </source>
</reference>
<dbReference type="AlphaFoldDB" id="A0A1C1YS85"/>
<comment type="caution">
    <text evidence="1">The sequence shown here is derived from an EMBL/GenBank/DDBJ whole genome shotgun (WGS) entry which is preliminary data.</text>
</comment>
<evidence type="ECO:0000313" key="1">
    <source>
        <dbReference type="EMBL" id="OCW56306.1"/>
    </source>
</evidence>
<evidence type="ECO:0000313" key="2">
    <source>
        <dbReference type="Proteomes" id="UP000094795"/>
    </source>
</evidence>
<sequence>MKTAHTAHLICARSGVLAASGTGKSEGHAILAAVTEYGTAIGARQSWYETFSLRSQPLSARIFEVYYADGQFGCGDEDKIAATGERWGLIELKDYVEPVVNESDDDDDEDLDEAA</sequence>
<proteinExistence type="predicted"/>
<accession>A0A1C1YS85</accession>
<dbReference type="STRING" id="1480615.AWJ14_19620"/>
<organism evidence="1 2">
    <name type="scientific">Hoeflea olei</name>
    <dbReference type="NCBI Taxonomy" id="1480615"/>
    <lineage>
        <taxon>Bacteria</taxon>
        <taxon>Pseudomonadati</taxon>
        <taxon>Pseudomonadota</taxon>
        <taxon>Alphaproteobacteria</taxon>
        <taxon>Hyphomicrobiales</taxon>
        <taxon>Rhizobiaceae</taxon>
        <taxon>Hoeflea</taxon>
    </lineage>
</organism>
<protein>
    <submittedName>
        <fullName evidence="1">Uncharacterized protein</fullName>
    </submittedName>
</protein>